<dbReference type="InterPro" id="IPR008906">
    <property type="entry name" value="HATC_C_dom"/>
</dbReference>
<evidence type="ECO:0000256" key="1">
    <source>
        <dbReference type="ARBA" id="ARBA00004123"/>
    </source>
</evidence>
<dbReference type="InterPro" id="IPR003656">
    <property type="entry name" value="Znf_BED"/>
</dbReference>
<feature type="domain" description="BED-type" evidence="10">
    <location>
        <begin position="23"/>
        <end position="70"/>
    </location>
</feature>
<protein>
    <recommendedName>
        <fullName evidence="10">BED-type domain-containing protein</fullName>
    </recommendedName>
</protein>
<dbReference type="Ensembl" id="ENSNFUT00015009896.1">
    <property type="protein sequence ID" value="ENSNFUP00015009417.1"/>
    <property type="gene ID" value="ENSNFUG00015004584.1"/>
</dbReference>
<evidence type="ECO:0000256" key="2">
    <source>
        <dbReference type="ARBA" id="ARBA00022723"/>
    </source>
</evidence>
<dbReference type="GO" id="GO:0008270">
    <property type="term" value="F:zinc ion binding"/>
    <property type="evidence" value="ECO:0007669"/>
    <property type="project" value="UniProtKB-KW"/>
</dbReference>
<dbReference type="InterPro" id="IPR052035">
    <property type="entry name" value="ZnF_BED_domain_contain"/>
</dbReference>
<dbReference type="InterPro" id="IPR018473">
    <property type="entry name" value="Hermes_transposase_DNA-db"/>
</dbReference>
<accession>A0A8C6KV80</accession>
<keyword evidence="12" id="KW-1185">Reference proteome</keyword>
<name>A0A8C6KV80_NOTFU</name>
<dbReference type="Proteomes" id="UP000694548">
    <property type="component" value="Chromosome sgr06"/>
</dbReference>
<evidence type="ECO:0000256" key="6">
    <source>
        <dbReference type="ARBA" id="ARBA00023125"/>
    </source>
</evidence>
<dbReference type="SMART" id="SM00614">
    <property type="entry name" value="ZnF_BED"/>
    <property type="match status" value="1"/>
</dbReference>
<evidence type="ECO:0000256" key="5">
    <source>
        <dbReference type="ARBA" id="ARBA00023015"/>
    </source>
</evidence>
<organism evidence="11 12">
    <name type="scientific">Nothobranchius furzeri</name>
    <name type="common">Turquoise killifish</name>
    <dbReference type="NCBI Taxonomy" id="105023"/>
    <lineage>
        <taxon>Eukaryota</taxon>
        <taxon>Metazoa</taxon>
        <taxon>Chordata</taxon>
        <taxon>Craniata</taxon>
        <taxon>Vertebrata</taxon>
        <taxon>Euteleostomi</taxon>
        <taxon>Actinopterygii</taxon>
        <taxon>Neopterygii</taxon>
        <taxon>Teleostei</taxon>
        <taxon>Neoteleostei</taxon>
        <taxon>Acanthomorphata</taxon>
        <taxon>Ovalentaria</taxon>
        <taxon>Atherinomorphae</taxon>
        <taxon>Cyprinodontiformes</taxon>
        <taxon>Nothobranchiidae</taxon>
        <taxon>Nothobranchius</taxon>
    </lineage>
</organism>
<dbReference type="PROSITE" id="PS50808">
    <property type="entry name" value="ZF_BED"/>
    <property type="match status" value="1"/>
</dbReference>
<dbReference type="GO" id="GO:0003677">
    <property type="term" value="F:DNA binding"/>
    <property type="evidence" value="ECO:0007669"/>
    <property type="project" value="UniProtKB-KW"/>
</dbReference>
<proteinExistence type="predicted"/>
<dbReference type="Pfam" id="PF05699">
    <property type="entry name" value="Dimer_Tnp_hAT"/>
    <property type="match status" value="1"/>
</dbReference>
<keyword evidence="2" id="KW-0479">Metal-binding</keyword>
<dbReference type="GeneTree" id="ENSGT00940000161131"/>
<keyword evidence="4" id="KW-0862">Zinc</keyword>
<evidence type="ECO:0000313" key="12">
    <source>
        <dbReference type="Proteomes" id="UP000694548"/>
    </source>
</evidence>
<keyword evidence="6" id="KW-0238">DNA-binding</keyword>
<reference evidence="11" key="1">
    <citation type="submission" date="2014-08" db="EMBL/GenBank/DDBJ databases">
        <authorList>
            <person name="Senf B."/>
            <person name="Petzold A."/>
            <person name="Downie B.R."/>
            <person name="Koch P."/>
            <person name="Platzer M."/>
        </authorList>
    </citation>
    <scope>NUCLEOTIDE SEQUENCE [LARGE SCALE GENOMIC DNA]</scope>
    <source>
        <strain evidence="11">GRZ</strain>
    </source>
</reference>
<dbReference type="Gene3D" id="1.10.10.1070">
    <property type="entry name" value="Zinc finger, BED domain-containing"/>
    <property type="match status" value="1"/>
</dbReference>
<dbReference type="GO" id="GO:0046983">
    <property type="term" value="F:protein dimerization activity"/>
    <property type="evidence" value="ECO:0007669"/>
    <property type="project" value="InterPro"/>
</dbReference>
<evidence type="ECO:0000256" key="9">
    <source>
        <dbReference type="PROSITE-ProRule" id="PRU00027"/>
    </source>
</evidence>
<reference evidence="11" key="3">
    <citation type="submission" date="2025-09" db="UniProtKB">
        <authorList>
            <consortium name="Ensembl"/>
        </authorList>
    </citation>
    <scope>IDENTIFICATION</scope>
</reference>
<evidence type="ECO:0000259" key="10">
    <source>
        <dbReference type="PROSITE" id="PS50808"/>
    </source>
</evidence>
<keyword evidence="5" id="KW-0805">Transcription regulation</keyword>
<reference evidence="11" key="2">
    <citation type="submission" date="2025-08" db="UniProtKB">
        <authorList>
            <consortium name="Ensembl"/>
        </authorList>
    </citation>
    <scope>IDENTIFICATION</scope>
</reference>
<evidence type="ECO:0000313" key="11">
    <source>
        <dbReference type="Ensembl" id="ENSNFUP00015009417.1"/>
    </source>
</evidence>
<comment type="subcellular location">
    <subcellularLocation>
        <location evidence="1">Nucleus</location>
    </subcellularLocation>
</comment>
<dbReference type="GO" id="GO:0005634">
    <property type="term" value="C:nucleus"/>
    <property type="evidence" value="ECO:0007669"/>
    <property type="project" value="UniProtKB-SubCell"/>
</dbReference>
<dbReference type="AlphaFoldDB" id="A0A8C6KV80"/>
<evidence type="ECO:0000256" key="7">
    <source>
        <dbReference type="ARBA" id="ARBA00023163"/>
    </source>
</evidence>
<dbReference type="Pfam" id="PF10683">
    <property type="entry name" value="DBD_Tnp_Hermes"/>
    <property type="match status" value="1"/>
</dbReference>
<evidence type="ECO:0000256" key="8">
    <source>
        <dbReference type="ARBA" id="ARBA00023242"/>
    </source>
</evidence>
<evidence type="ECO:0000256" key="4">
    <source>
        <dbReference type="ARBA" id="ARBA00022833"/>
    </source>
</evidence>
<dbReference type="SUPFAM" id="SSF53098">
    <property type="entry name" value="Ribonuclease H-like"/>
    <property type="match status" value="1"/>
</dbReference>
<keyword evidence="8" id="KW-0539">Nucleus</keyword>
<dbReference type="SUPFAM" id="SSF140996">
    <property type="entry name" value="Hermes dimerisation domain"/>
    <property type="match status" value="1"/>
</dbReference>
<keyword evidence="3 9" id="KW-0863">Zinc-finger</keyword>
<sequence>MMESATDVERKLKQGLYDTKIKQGKSDIWRSFSIVCDKAGNELDFVSCDKCAKILVYNGHKSGTSGLRRHTCSVLPGQSKLLFKDKPLLPAQIKQETAEKCVEVCCADIRPYDFVAGKGFVDIAQHFVNVAAKYGKFDVKDILPHPTTVSRHVEGRATALQASVAAEIRPIIETYGCAITTDIWTEDYHKTSFISSTIHYANNDFNLVSRVLFAAPFESGVSKTGENIRNLLFQKLREFGIDATLLSGRVVFVTDRGANIVAALRGYTRLNCNAHILNVTLSSAFSSGVLDETAELSELLTNTKKLVKYFKHSGLQNNLKKSLKQSVETRWNSNYDMLDSILQQHEEIYALLLSNNQYERIVHINGNTLNTVVAFLKLFKDATNDLESDNSTPSASLPLPWSVRLIEHCQAASHKPLLSKVANVCASRLEELMGTSDTSASPLHMMYRIATLQTPKMRLLRMLPSDAREDVIKGAKDIIQKMQFDLVPATAEDEPPPAKKQSTERFADWEDDASFASAPKSVDDEISEYLTCRLSDNPDPNNVLQWWKFNKERFQALSKLARFIFSILASSAPSERAFSVCGSILEERRTGLGLQSVSHILFLHSNIPTK</sequence>
<dbReference type="InterPro" id="IPR012337">
    <property type="entry name" value="RNaseH-like_sf"/>
</dbReference>
<dbReference type="PANTHER" id="PTHR46481:SF10">
    <property type="entry name" value="ZINC FINGER BED DOMAIN-CONTAINING PROTEIN 39"/>
    <property type="match status" value="1"/>
</dbReference>
<evidence type="ECO:0000256" key="3">
    <source>
        <dbReference type="ARBA" id="ARBA00022771"/>
    </source>
</evidence>
<dbReference type="PANTHER" id="PTHR46481">
    <property type="entry name" value="ZINC FINGER BED DOMAIN-CONTAINING PROTEIN 4"/>
    <property type="match status" value="1"/>
</dbReference>
<keyword evidence="7" id="KW-0804">Transcription</keyword>